<dbReference type="PROSITE" id="PS51742">
    <property type="entry name" value="PPC"/>
    <property type="match status" value="1"/>
</dbReference>
<evidence type="ECO:0000313" key="3">
    <source>
        <dbReference type="Proteomes" id="UP000036334"/>
    </source>
</evidence>
<dbReference type="Gene3D" id="3.30.1330.80">
    <property type="entry name" value="Hypothetical protein, similar to alpha- acetolactate decarboxylase, domain 2"/>
    <property type="match status" value="1"/>
</dbReference>
<dbReference type="GO" id="GO:0003677">
    <property type="term" value="F:DNA binding"/>
    <property type="evidence" value="ECO:0007669"/>
    <property type="project" value="UniProtKB-KW"/>
</dbReference>
<dbReference type="OrthoDB" id="5067836at2"/>
<keyword evidence="3" id="KW-1185">Reference proteome</keyword>
<dbReference type="RefSeq" id="WP_047316482.1">
    <property type="nucleotide sequence ID" value="NZ_LDPQ01000029.1"/>
</dbReference>
<protein>
    <submittedName>
        <fullName evidence="2">DNA-binding protein</fullName>
    </submittedName>
</protein>
<comment type="caution">
    <text evidence="2">The sequence shown here is derived from an EMBL/GenBank/DDBJ whole genome shotgun (WGS) entry which is preliminary data.</text>
</comment>
<keyword evidence="2" id="KW-0238">DNA-binding</keyword>
<evidence type="ECO:0000259" key="1">
    <source>
        <dbReference type="PROSITE" id="PS51742"/>
    </source>
</evidence>
<evidence type="ECO:0000313" key="2">
    <source>
        <dbReference type="EMBL" id="KLO34580.1"/>
    </source>
</evidence>
<name>A0A0I9U169_9MYCO</name>
<gene>
    <name evidence="2" type="ORF">ABH38_18450</name>
</gene>
<organism evidence="2 3">
    <name type="scientific">Mycobacterium haemophilum</name>
    <dbReference type="NCBI Taxonomy" id="29311"/>
    <lineage>
        <taxon>Bacteria</taxon>
        <taxon>Bacillati</taxon>
        <taxon>Actinomycetota</taxon>
        <taxon>Actinomycetes</taxon>
        <taxon>Mycobacteriales</taxon>
        <taxon>Mycobacteriaceae</taxon>
        <taxon>Mycobacterium</taxon>
    </lineage>
</organism>
<dbReference type="EMBL" id="LDPR01000024">
    <property type="protein sequence ID" value="KLO34580.1"/>
    <property type="molecule type" value="Genomic_DNA"/>
</dbReference>
<dbReference type="SUPFAM" id="SSF117856">
    <property type="entry name" value="AF0104/ALDC/Ptd012-like"/>
    <property type="match status" value="1"/>
</dbReference>
<proteinExistence type="predicted"/>
<dbReference type="PATRIC" id="fig|29311.18.peg.2578"/>
<reference evidence="2 3" key="1">
    <citation type="submission" date="2015-05" db="EMBL/GenBank/DDBJ databases">
        <title>Genome sequence of Mycobacterium haemophilum.</title>
        <authorList>
            <person name="Greninger A.L."/>
            <person name="Cunningham G."/>
            <person name="Miller S."/>
        </authorList>
    </citation>
    <scope>NUCLEOTIDE SEQUENCE [LARGE SCALE GENOMIC DNA]</scope>
    <source>
        <strain evidence="3">UC1</strain>
    </source>
</reference>
<feature type="domain" description="PPC" evidence="1">
    <location>
        <begin position="6"/>
        <end position="152"/>
    </location>
</feature>
<dbReference type="Pfam" id="PF03479">
    <property type="entry name" value="PCC"/>
    <property type="match status" value="1"/>
</dbReference>
<dbReference type="Proteomes" id="UP000036334">
    <property type="component" value="Unassembled WGS sequence"/>
</dbReference>
<dbReference type="AlphaFoldDB" id="A0A0I9U169"/>
<sequence length="154" mass="16833">MRSSELTLGRTFGVVFDHGEDFYTALIAFCESVNVRQAFIPSFVAGFSEVDLVGTCDKLENPDAPVWSKVHLTNVEAFGGGTIAYDPGSQQVQPHIHVAIGLKEHSASGHSGHLLGAKVQFLTEMLVLEVAAPMMRRQPDAEVYDVPLLRFDTM</sequence>
<accession>A0A0I9U169</accession>
<dbReference type="InterPro" id="IPR005175">
    <property type="entry name" value="PPC_dom"/>
</dbReference>